<gene>
    <name evidence="3 4" type="primary">fdhD</name>
    <name evidence="5" type="ORF">HLH25_12265</name>
    <name evidence="4" type="ORF">HLH26_11745</name>
</gene>
<dbReference type="GO" id="GO:0006777">
    <property type="term" value="P:Mo-molybdopterin cofactor biosynthetic process"/>
    <property type="evidence" value="ECO:0007669"/>
    <property type="project" value="UniProtKB-UniRule"/>
</dbReference>
<comment type="subcellular location">
    <subcellularLocation>
        <location evidence="3">Cytoplasm</location>
    </subcellularLocation>
</comment>
<keyword evidence="1 3" id="KW-0963">Cytoplasm</keyword>
<keyword evidence="6" id="KW-1185">Reference proteome</keyword>
<evidence type="ECO:0000313" key="4">
    <source>
        <dbReference type="EMBL" id="MBB2165195.1"/>
    </source>
</evidence>
<dbReference type="Gene3D" id="3.40.140.10">
    <property type="entry name" value="Cytidine Deaminase, domain 2"/>
    <property type="match status" value="1"/>
</dbReference>
<dbReference type="GO" id="GO:0016783">
    <property type="term" value="F:sulfurtransferase activity"/>
    <property type="evidence" value="ECO:0007669"/>
    <property type="project" value="InterPro"/>
</dbReference>
<dbReference type="NCBIfam" id="TIGR00129">
    <property type="entry name" value="fdhD_narQ"/>
    <property type="match status" value="1"/>
</dbReference>
<keyword evidence="2 3" id="KW-0501">Molybdenum cofactor biosynthesis</keyword>
<evidence type="ECO:0000313" key="5">
    <source>
        <dbReference type="EMBL" id="MBB2194396.1"/>
    </source>
</evidence>
<comment type="caution">
    <text evidence="4">The sequence shown here is derived from an EMBL/GenBank/DDBJ whole genome shotgun (WGS) entry which is preliminary data.</text>
</comment>
<evidence type="ECO:0000256" key="3">
    <source>
        <dbReference type="HAMAP-Rule" id="MF_00187"/>
    </source>
</evidence>
<comment type="caution">
    <text evidence="3">Lacks conserved residue(s) required for the propagation of feature annotation.</text>
</comment>
<dbReference type="PANTHER" id="PTHR30592">
    <property type="entry name" value="FORMATE DEHYDROGENASE"/>
    <property type="match status" value="1"/>
</dbReference>
<sequence length="267" mass="29057">MDALFHALTVAPLGQPETELVLNVADEVPVKLTFNGIFPHGVMMMTSDHLEDFAYGYCLTEEIIRSAEQIRAVVVTQEDDGLAMDVTLTGECLSALLKRRPRAQTGHTSCGLCGSDDVPAVETVGACTLPLTQTITVDAVCKALNDLDRWQELNAATRMAHAAAWADADGHIQMIREDVGRHNALDKLIGARLRNGGAMQSGVCLLTSRYSFEMALKTLRAGIAIVAAVSAPTYRAYRLAERMNQTLIAIARRDRQILFCGGERITQ</sequence>
<dbReference type="Pfam" id="PF02634">
    <property type="entry name" value="FdhD-NarQ"/>
    <property type="match status" value="1"/>
</dbReference>
<dbReference type="InterPro" id="IPR016193">
    <property type="entry name" value="Cytidine_deaminase-like"/>
</dbReference>
<reference evidence="6 7" key="1">
    <citation type="submission" date="2020-04" db="EMBL/GenBank/DDBJ databases">
        <title>Description of novel Gluconacetobacter.</title>
        <authorList>
            <person name="Sombolestani A."/>
        </authorList>
    </citation>
    <scope>NUCLEOTIDE SEQUENCE [LARGE SCALE GENOMIC DNA]</scope>
    <source>
        <strain evidence="5 6">LMG 1728</strain>
        <strain evidence="4 7">LMG 1731</strain>
    </source>
</reference>
<feature type="active site" description="Cysteine persulfide intermediate" evidence="3">
    <location>
        <position position="110"/>
    </location>
</feature>
<dbReference type="PANTHER" id="PTHR30592:SF1">
    <property type="entry name" value="SULFUR CARRIER PROTEIN FDHD"/>
    <property type="match status" value="1"/>
</dbReference>
<evidence type="ECO:0000313" key="6">
    <source>
        <dbReference type="Proteomes" id="UP000540490"/>
    </source>
</evidence>
<comment type="similarity">
    <text evidence="3">Belongs to the FdhD family.</text>
</comment>
<proteinExistence type="inferred from homology"/>
<dbReference type="GO" id="GO:0005737">
    <property type="term" value="C:cytoplasm"/>
    <property type="evidence" value="ECO:0007669"/>
    <property type="project" value="UniProtKB-SubCell"/>
</dbReference>
<dbReference type="Gene3D" id="3.10.20.10">
    <property type="match status" value="1"/>
</dbReference>
<evidence type="ECO:0000313" key="7">
    <source>
        <dbReference type="Proteomes" id="UP000561077"/>
    </source>
</evidence>
<evidence type="ECO:0000256" key="1">
    <source>
        <dbReference type="ARBA" id="ARBA00022490"/>
    </source>
</evidence>
<comment type="function">
    <text evidence="3">Required for formate dehydrogenase (FDH) activity. Acts as a sulfur carrier protein that transfers sulfur from IscS to the molybdenum cofactor prior to its insertion into FDH.</text>
</comment>
<dbReference type="Proteomes" id="UP000561077">
    <property type="component" value="Unassembled WGS sequence"/>
</dbReference>
<dbReference type="EMBL" id="JABEQO010000014">
    <property type="protein sequence ID" value="MBB2165195.1"/>
    <property type="molecule type" value="Genomic_DNA"/>
</dbReference>
<dbReference type="Proteomes" id="UP000540490">
    <property type="component" value="Unassembled WGS sequence"/>
</dbReference>
<protein>
    <recommendedName>
        <fullName evidence="3">Sulfur carrier protein FdhD</fullName>
    </recommendedName>
</protein>
<dbReference type="PIRSF" id="PIRSF015626">
    <property type="entry name" value="FdhD"/>
    <property type="match status" value="1"/>
</dbReference>
<dbReference type="RefSeq" id="WP_182974330.1">
    <property type="nucleotide sequence ID" value="NZ_JABEQN010000014.1"/>
</dbReference>
<keyword evidence="4" id="KW-0808">Transferase</keyword>
<name>A0A7W4NW75_9PROT</name>
<dbReference type="SUPFAM" id="SSF53927">
    <property type="entry name" value="Cytidine deaminase-like"/>
    <property type="match status" value="1"/>
</dbReference>
<accession>A0A7W4NW75</accession>
<dbReference type="GO" id="GO:0097163">
    <property type="term" value="F:sulfur carrier activity"/>
    <property type="evidence" value="ECO:0007669"/>
    <property type="project" value="UniProtKB-UniRule"/>
</dbReference>
<dbReference type="EMBL" id="JABEQN010000014">
    <property type="protein sequence ID" value="MBB2194396.1"/>
    <property type="molecule type" value="Genomic_DNA"/>
</dbReference>
<evidence type="ECO:0000256" key="2">
    <source>
        <dbReference type="ARBA" id="ARBA00023150"/>
    </source>
</evidence>
<dbReference type="InterPro" id="IPR003786">
    <property type="entry name" value="FdhD"/>
</dbReference>
<dbReference type="HAMAP" id="MF_00187">
    <property type="entry name" value="FdhD"/>
    <property type="match status" value="1"/>
</dbReference>
<dbReference type="AlphaFoldDB" id="A0A7W4NW75"/>
<organism evidence="4 7">
    <name type="scientific">Gluconacetobacter dulcium</name>
    <dbReference type="NCBI Taxonomy" id="2729096"/>
    <lineage>
        <taxon>Bacteria</taxon>
        <taxon>Pseudomonadati</taxon>
        <taxon>Pseudomonadota</taxon>
        <taxon>Alphaproteobacteria</taxon>
        <taxon>Acetobacterales</taxon>
        <taxon>Acetobacteraceae</taxon>
        <taxon>Gluconacetobacter</taxon>
    </lineage>
</organism>